<evidence type="ECO:0000313" key="3">
    <source>
        <dbReference type="Proteomes" id="UP001176941"/>
    </source>
</evidence>
<keyword evidence="3" id="KW-1185">Reference proteome</keyword>
<feature type="compositionally biased region" description="Basic and acidic residues" evidence="1">
    <location>
        <begin position="1"/>
        <end position="29"/>
    </location>
</feature>
<name>A0ABN8ZF33_RANTA</name>
<accession>A0ABN8ZF33</accession>
<reference evidence="2" key="1">
    <citation type="submission" date="2023-04" db="EMBL/GenBank/DDBJ databases">
        <authorList>
            <consortium name="ELIXIR-Norway"/>
        </authorList>
    </citation>
    <scope>NUCLEOTIDE SEQUENCE [LARGE SCALE GENOMIC DNA]</scope>
</reference>
<proteinExistence type="predicted"/>
<sequence>MGQRWVRTERERGSATARRVAEAGRDAVEGRGTQGAEWGQKVAPDPEDRGGLGYEAEMVRRGLECAGDSRQPQSAPHVSGDTRVAAWLAGRGGRSGPPAAAPASRI</sequence>
<feature type="region of interest" description="Disordered" evidence="1">
    <location>
        <begin position="1"/>
        <end position="52"/>
    </location>
</feature>
<organism evidence="2 3">
    <name type="scientific">Rangifer tarandus platyrhynchus</name>
    <name type="common">Svalbard reindeer</name>
    <dbReference type="NCBI Taxonomy" id="3082113"/>
    <lineage>
        <taxon>Eukaryota</taxon>
        <taxon>Metazoa</taxon>
        <taxon>Chordata</taxon>
        <taxon>Craniata</taxon>
        <taxon>Vertebrata</taxon>
        <taxon>Euteleostomi</taxon>
        <taxon>Mammalia</taxon>
        <taxon>Eutheria</taxon>
        <taxon>Laurasiatheria</taxon>
        <taxon>Artiodactyla</taxon>
        <taxon>Ruminantia</taxon>
        <taxon>Pecora</taxon>
        <taxon>Cervidae</taxon>
        <taxon>Odocoileinae</taxon>
        <taxon>Rangifer</taxon>
    </lineage>
</organism>
<dbReference type="Proteomes" id="UP001176941">
    <property type="component" value="Chromosome 33"/>
</dbReference>
<evidence type="ECO:0000256" key="1">
    <source>
        <dbReference type="SAM" id="MobiDB-lite"/>
    </source>
</evidence>
<evidence type="ECO:0000313" key="2">
    <source>
        <dbReference type="EMBL" id="CAI9172523.1"/>
    </source>
</evidence>
<dbReference type="EMBL" id="OX459969">
    <property type="protein sequence ID" value="CAI9172523.1"/>
    <property type="molecule type" value="Genomic_DNA"/>
</dbReference>
<gene>
    <name evidence="2" type="ORF">MRATA1EN1_LOCUS21485</name>
</gene>
<protein>
    <submittedName>
        <fullName evidence="2">Uncharacterized protein</fullName>
    </submittedName>
</protein>